<proteinExistence type="predicted"/>
<feature type="region of interest" description="Disordered" evidence="1">
    <location>
        <begin position="39"/>
        <end position="60"/>
    </location>
</feature>
<evidence type="ECO:0000313" key="3">
    <source>
        <dbReference type="Proteomes" id="UP001154282"/>
    </source>
</evidence>
<dbReference type="Proteomes" id="UP001154282">
    <property type="component" value="Unassembled WGS sequence"/>
</dbReference>
<evidence type="ECO:0000256" key="1">
    <source>
        <dbReference type="SAM" id="MobiDB-lite"/>
    </source>
</evidence>
<comment type="caution">
    <text evidence="2">The sequence shown here is derived from an EMBL/GenBank/DDBJ whole genome shotgun (WGS) entry which is preliminary data.</text>
</comment>
<dbReference type="AlphaFoldDB" id="A0AAV0PRM4"/>
<evidence type="ECO:0000313" key="2">
    <source>
        <dbReference type="EMBL" id="CAI0472808.1"/>
    </source>
</evidence>
<organism evidence="2 3">
    <name type="scientific">Linum tenue</name>
    <dbReference type="NCBI Taxonomy" id="586396"/>
    <lineage>
        <taxon>Eukaryota</taxon>
        <taxon>Viridiplantae</taxon>
        <taxon>Streptophyta</taxon>
        <taxon>Embryophyta</taxon>
        <taxon>Tracheophyta</taxon>
        <taxon>Spermatophyta</taxon>
        <taxon>Magnoliopsida</taxon>
        <taxon>eudicotyledons</taxon>
        <taxon>Gunneridae</taxon>
        <taxon>Pentapetalae</taxon>
        <taxon>rosids</taxon>
        <taxon>fabids</taxon>
        <taxon>Malpighiales</taxon>
        <taxon>Linaceae</taxon>
        <taxon>Linum</taxon>
    </lineage>
</organism>
<dbReference type="EMBL" id="CAMGYJ010000009">
    <property type="protein sequence ID" value="CAI0472808.1"/>
    <property type="molecule type" value="Genomic_DNA"/>
</dbReference>
<sequence length="109" mass="12289">MHYRSKFAVASIDVLGMVSSLAHGKFPDMTIMKGPDCMGKSDREQVLQPQRGAPRGYVGGSDKVRIQKQEQRPIVHAQHAESQPRFPDRRRGLLRRPGRVRLLELSLDG</sequence>
<keyword evidence="3" id="KW-1185">Reference proteome</keyword>
<reference evidence="2" key="1">
    <citation type="submission" date="2022-08" db="EMBL/GenBank/DDBJ databases">
        <authorList>
            <person name="Gutierrez-Valencia J."/>
        </authorList>
    </citation>
    <scope>NUCLEOTIDE SEQUENCE</scope>
</reference>
<name>A0AAV0PRM4_9ROSI</name>
<protein>
    <submittedName>
        <fullName evidence="2">Uncharacterized protein</fullName>
    </submittedName>
</protein>
<accession>A0AAV0PRM4</accession>
<gene>
    <name evidence="2" type="ORF">LITE_LOCUS39398</name>
</gene>